<feature type="domain" description="RING-type" evidence="7">
    <location>
        <begin position="84"/>
        <end position="310"/>
    </location>
</feature>
<keyword evidence="4" id="KW-0863">Zinc-finger</keyword>
<keyword evidence="5" id="KW-0833">Ubl conjugation pathway</keyword>
<dbReference type="RefSeq" id="XP_022291509.1">
    <property type="nucleotide sequence ID" value="XM_022435801.1"/>
</dbReference>
<evidence type="ECO:0000259" key="7">
    <source>
        <dbReference type="PROSITE" id="PS51873"/>
    </source>
</evidence>
<dbReference type="CDD" id="cd20336">
    <property type="entry name" value="Rcat_RBR"/>
    <property type="match status" value="1"/>
</dbReference>
<dbReference type="GO" id="GO:0016740">
    <property type="term" value="F:transferase activity"/>
    <property type="evidence" value="ECO:0007669"/>
    <property type="project" value="UniProtKB-KW"/>
</dbReference>
<evidence type="ECO:0000256" key="5">
    <source>
        <dbReference type="ARBA" id="ARBA00022786"/>
    </source>
</evidence>
<evidence type="ECO:0000256" key="6">
    <source>
        <dbReference type="ARBA" id="ARBA00022833"/>
    </source>
</evidence>
<gene>
    <name evidence="9" type="primary">LOC111102875</name>
</gene>
<organism evidence="8 9">
    <name type="scientific">Crassostrea virginica</name>
    <name type="common">Eastern oyster</name>
    <dbReference type="NCBI Taxonomy" id="6565"/>
    <lineage>
        <taxon>Eukaryota</taxon>
        <taxon>Metazoa</taxon>
        <taxon>Spiralia</taxon>
        <taxon>Lophotrochozoa</taxon>
        <taxon>Mollusca</taxon>
        <taxon>Bivalvia</taxon>
        <taxon>Autobranchia</taxon>
        <taxon>Pteriomorphia</taxon>
        <taxon>Ostreida</taxon>
        <taxon>Ostreoidea</taxon>
        <taxon>Ostreidae</taxon>
        <taxon>Crassostrea</taxon>
    </lineage>
</organism>
<evidence type="ECO:0000256" key="4">
    <source>
        <dbReference type="ARBA" id="ARBA00022771"/>
    </source>
</evidence>
<sequence>MTTRLTFKTLSSDVLHHVQKGETIQDIRKSVALFLKTEYWHIDIVNKENHFIYDPNTKSDVLHDPFHVMVGAKERPTTGQITTTIPDIIWEYETEPRMILSCGHAITTDNLYGFIREKVLQNEYRLFCPGKNDFGICDQEWDSVQVLTQSALSPDEYIFFSGKMSFNFLNKMSNDYIKQCPGCNFYCQREKVTDSHLCCIKCSDTLWYKFKFCWHCLNHWTPEHKCSVEYSDNVAEIQKQLKECSIMTLDYSNMCGVPSKRLCPNCKALLQLDQACKTMLCIYCKTEFCFACLQKAIKGKLPCGEFDQRCVVAPIQSTD</sequence>
<proteinExistence type="predicted"/>
<evidence type="ECO:0000313" key="8">
    <source>
        <dbReference type="Proteomes" id="UP000694844"/>
    </source>
</evidence>
<keyword evidence="6" id="KW-0862">Zinc</keyword>
<dbReference type="KEGG" id="cvn:111102875"/>
<keyword evidence="8" id="KW-1185">Reference proteome</keyword>
<dbReference type="Proteomes" id="UP000694844">
    <property type="component" value="Chromosome 7"/>
</dbReference>
<dbReference type="PROSITE" id="PS51873">
    <property type="entry name" value="TRIAD"/>
    <property type="match status" value="1"/>
</dbReference>
<evidence type="ECO:0000256" key="1">
    <source>
        <dbReference type="ARBA" id="ARBA00022679"/>
    </source>
</evidence>
<reference evidence="9" key="1">
    <citation type="submission" date="2025-08" db="UniProtKB">
        <authorList>
            <consortium name="RefSeq"/>
        </authorList>
    </citation>
    <scope>IDENTIFICATION</scope>
    <source>
        <tissue evidence="9">Whole sample</tissue>
    </source>
</reference>
<keyword evidence="3" id="KW-0677">Repeat</keyword>
<dbReference type="Gene3D" id="1.20.120.1750">
    <property type="match status" value="1"/>
</dbReference>
<evidence type="ECO:0000313" key="9">
    <source>
        <dbReference type="RefSeq" id="XP_022291509.1"/>
    </source>
</evidence>
<protein>
    <submittedName>
        <fullName evidence="9">Ankyrin repeat and IBR domain-containing protein 1-like</fullName>
    </submittedName>
</protein>
<accession>A0A8B8AN33</accession>
<evidence type="ECO:0000256" key="3">
    <source>
        <dbReference type="ARBA" id="ARBA00022737"/>
    </source>
</evidence>
<dbReference type="GeneID" id="111102875"/>
<dbReference type="InterPro" id="IPR044066">
    <property type="entry name" value="TRIAD_supradom"/>
</dbReference>
<name>A0A8B8AN33_CRAVI</name>
<dbReference type="GO" id="GO:0008270">
    <property type="term" value="F:zinc ion binding"/>
    <property type="evidence" value="ECO:0007669"/>
    <property type="project" value="UniProtKB-KW"/>
</dbReference>
<evidence type="ECO:0000256" key="2">
    <source>
        <dbReference type="ARBA" id="ARBA00022723"/>
    </source>
</evidence>
<keyword evidence="1" id="KW-0808">Transferase</keyword>
<keyword evidence="2" id="KW-0479">Metal-binding</keyword>
<dbReference type="SUPFAM" id="SSF57850">
    <property type="entry name" value="RING/U-box"/>
    <property type="match status" value="1"/>
</dbReference>
<dbReference type="OrthoDB" id="6084070at2759"/>
<dbReference type="AlphaFoldDB" id="A0A8B8AN33"/>